<keyword evidence="3" id="KW-0687">Ribonucleoprotein</keyword>
<dbReference type="InterPro" id="IPR000182">
    <property type="entry name" value="GNAT_dom"/>
</dbReference>
<dbReference type="NCBIfam" id="TIGR01575">
    <property type="entry name" value="rimI"/>
    <property type="match status" value="1"/>
</dbReference>
<organism evidence="3 4">
    <name type="scientific">Qingrenia yutianensis</name>
    <dbReference type="NCBI Taxonomy" id="2763676"/>
    <lineage>
        <taxon>Bacteria</taxon>
        <taxon>Bacillati</taxon>
        <taxon>Bacillota</taxon>
        <taxon>Clostridia</taxon>
        <taxon>Eubacteriales</taxon>
        <taxon>Oscillospiraceae</taxon>
        <taxon>Qingrenia</taxon>
    </lineage>
</organism>
<dbReference type="InterPro" id="IPR016181">
    <property type="entry name" value="Acyl_CoA_acyltransferase"/>
</dbReference>
<evidence type="ECO:0000313" key="3">
    <source>
        <dbReference type="EMBL" id="MBC8595561.1"/>
    </source>
</evidence>
<protein>
    <recommendedName>
        <fullName evidence="1">[Ribosomal protein bS18]-alanine N-acetyltransferase</fullName>
        <ecNumber evidence="1">2.3.1.266</ecNumber>
    </recommendedName>
</protein>
<comment type="caution">
    <text evidence="3">The sequence shown here is derived from an EMBL/GenBank/DDBJ whole genome shotgun (WGS) entry which is preliminary data.</text>
</comment>
<dbReference type="GO" id="GO:0005737">
    <property type="term" value="C:cytoplasm"/>
    <property type="evidence" value="ECO:0007669"/>
    <property type="project" value="UniProtKB-SubCell"/>
</dbReference>
<dbReference type="PANTHER" id="PTHR47542:SF2">
    <property type="entry name" value="ACYL-COA N-ACYLTRANSFERASES (NAT) SUPERFAMILY PROTEIN"/>
    <property type="match status" value="1"/>
</dbReference>
<comment type="similarity">
    <text evidence="1">Belongs to the acetyltransferase family. RimI subfamily.</text>
</comment>
<keyword evidence="1" id="KW-0963">Cytoplasm</keyword>
<dbReference type="Pfam" id="PF00583">
    <property type="entry name" value="Acetyltransf_1"/>
    <property type="match status" value="1"/>
</dbReference>
<reference evidence="3" key="1">
    <citation type="submission" date="2020-08" db="EMBL/GenBank/DDBJ databases">
        <title>Genome public.</title>
        <authorList>
            <person name="Liu C."/>
            <person name="Sun Q."/>
        </authorList>
    </citation>
    <scope>NUCLEOTIDE SEQUENCE</scope>
    <source>
        <strain evidence="3">NSJ-50</strain>
    </source>
</reference>
<comment type="subcellular location">
    <subcellularLocation>
        <location evidence="1">Cytoplasm</location>
    </subcellularLocation>
</comment>
<dbReference type="EC" id="2.3.1.266" evidence="1"/>
<keyword evidence="4" id="KW-1185">Reference proteome</keyword>
<evidence type="ECO:0000313" key="4">
    <source>
        <dbReference type="Proteomes" id="UP000647416"/>
    </source>
</evidence>
<dbReference type="CDD" id="cd04301">
    <property type="entry name" value="NAT_SF"/>
    <property type="match status" value="1"/>
</dbReference>
<name>A0A926IS23_9FIRM</name>
<accession>A0A926IS23</accession>
<gene>
    <name evidence="3" type="primary">rimI</name>
    <name evidence="3" type="ORF">H8706_01580</name>
</gene>
<proteinExistence type="inferred from homology"/>
<dbReference type="EMBL" id="JACRTE010000001">
    <property type="protein sequence ID" value="MBC8595561.1"/>
    <property type="molecule type" value="Genomic_DNA"/>
</dbReference>
<feature type="domain" description="N-acetyltransferase" evidence="2">
    <location>
        <begin position="1"/>
        <end position="146"/>
    </location>
</feature>
<evidence type="ECO:0000259" key="2">
    <source>
        <dbReference type="PROSITE" id="PS51186"/>
    </source>
</evidence>
<dbReference type="SUPFAM" id="SSF55729">
    <property type="entry name" value="Acyl-CoA N-acyltransferases (Nat)"/>
    <property type="match status" value="1"/>
</dbReference>
<comment type="function">
    <text evidence="1">Acetylates the N-terminal alanine of ribosomal protein bS18.</text>
</comment>
<dbReference type="GO" id="GO:0005840">
    <property type="term" value="C:ribosome"/>
    <property type="evidence" value="ECO:0007669"/>
    <property type="project" value="UniProtKB-KW"/>
</dbReference>
<comment type="catalytic activity">
    <reaction evidence="1">
        <text>N-terminal L-alanyl-[ribosomal protein bS18] + acetyl-CoA = N-terminal N(alpha)-acetyl-L-alanyl-[ribosomal protein bS18] + CoA + H(+)</text>
        <dbReference type="Rhea" id="RHEA:43756"/>
        <dbReference type="Rhea" id="RHEA-COMP:10676"/>
        <dbReference type="Rhea" id="RHEA-COMP:10677"/>
        <dbReference type="ChEBI" id="CHEBI:15378"/>
        <dbReference type="ChEBI" id="CHEBI:57287"/>
        <dbReference type="ChEBI" id="CHEBI:57288"/>
        <dbReference type="ChEBI" id="CHEBI:64718"/>
        <dbReference type="ChEBI" id="CHEBI:83683"/>
        <dbReference type="EC" id="2.3.1.266"/>
    </reaction>
</comment>
<dbReference type="PANTHER" id="PTHR47542">
    <property type="entry name" value="ACYL-COA N-ACYLTRANSFERASES (NAT) SUPERFAMILY PROTEIN"/>
    <property type="match status" value="1"/>
</dbReference>
<sequence>MEICLASECDLESIASLEKDIFKDFWSIDMIKSQFEMQNSGYIIAKNAGKTAGYACFTYVCDEAELLRICVDKNFRRQGTATKIFGKTEEIFKEKSIAECFLEVRAGNVNAVSFYKKSGFEILGKRKGYYTSYNNEDALVMSKKYTREN</sequence>
<dbReference type="PROSITE" id="PS51186">
    <property type="entry name" value="GNAT"/>
    <property type="match status" value="1"/>
</dbReference>
<dbReference type="AlphaFoldDB" id="A0A926IS23"/>
<keyword evidence="3" id="KW-0689">Ribosomal protein</keyword>
<dbReference type="RefSeq" id="WP_262431228.1">
    <property type="nucleotide sequence ID" value="NZ_JACRTE010000001.1"/>
</dbReference>
<dbReference type="GO" id="GO:0008999">
    <property type="term" value="F:protein-N-terminal-alanine acetyltransferase activity"/>
    <property type="evidence" value="ECO:0007669"/>
    <property type="project" value="UniProtKB-EC"/>
</dbReference>
<dbReference type="Proteomes" id="UP000647416">
    <property type="component" value="Unassembled WGS sequence"/>
</dbReference>
<evidence type="ECO:0000256" key="1">
    <source>
        <dbReference type="RuleBase" id="RU363094"/>
    </source>
</evidence>
<dbReference type="Gene3D" id="3.40.630.30">
    <property type="match status" value="1"/>
</dbReference>
<dbReference type="InterPro" id="IPR006464">
    <property type="entry name" value="AcTrfase_RimI/Ard1"/>
</dbReference>